<dbReference type="Pfam" id="PF13487">
    <property type="entry name" value="HD_5"/>
    <property type="match status" value="1"/>
</dbReference>
<dbReference type="Gene3D" id="1.10.3210.10">
    <property type="entry name" value="Hypothetical protein af1432"/>
    <property type="match status" value="1"/>
</dbReference>
<evidence type="ECO:0000313" key="4">
    <source>
        <dbReference type="EMBL" id="DAB37146.1"/>
    </source>
</evidence>
<dbReference type="InterPro" id="IPR003607">
    <property type="entry name" value="HD/PDEase_dom"/>
</dbReference>
<evidence type="ECO:0000256" key="1">
    <source>
        <dbReference type="ARBA" id="ARBA00023136"/>
    </source>
</evidence>
<dbReference type="PANTHER" id="PTHR45228:SF1">
    <property type="entry name" value="CYCLIC DI-GMP PHOSPHODIESTERASE TM_0186"/>
    <property type="match status" value="1"/>
</dbReference>
<protein>
    <recommendedName>
        <fullName evidence="3">HD-GYP domain-containing protein</fullName>
    </recommendedName>
</protein>
<feature type="domain" description="HD-GYP" evidence="3">
    <location>
        <begin position="214"/>
        <end position="409"/>
    </location>
</feature>
<evidence type="ECO:0000313" key="5">
    <source>
        <dbReference type="Proteomes" id="UP000231638"/>
    </source>
</evidence>
<dbReference type="PANTHER" id="PTHR45228">
    <property type="entry name" value="CYCLIC DI-GMP PHOSPHODIESTERASE TM_0186-RELATED"/>
    <property type="match status" value="1"/>
</dbReference>
<dbReference type="CDD" id="cd00077">
    <property type="entry name" value="HDc"/>
    <property type="match status" value="1"/>
</dbReference>
<dbReference type="EMBL" id="DLUG01000036">
    <property type="protein sequence ID" value="DAB37146.1"/>
    <property type="molecule type" value="Genomic_DNA"/>
</dbReference>
<reference evidence="4 5" key="1">
    <citation type="journal article" date="2017" name="Front. Microbiol.">
        <title>Comparative Genomic Analysis of the Class Epsilonproteobacteria and Proposed Reclassification to Epsilonbacteraeota (phyl. nov.).</title>
        <authorList>
            <person name="Waite D.W."/>
            <person name="Vanwonterghem I."/>
            <person name="Rinke C."/>
            <person name="Parks D.H."/>
            <person name="Zhang Y."/>
            <person name="Takai K."/>
            <person name="Sievert S.M."/>
            <person name="Simon J."/>
            <person name="Campbell B.J."/>
            <person name="Hanson T.E."/>
            <person name="Woyke T."/>
            <person name="Klotz M.G."/>
            <person name="Hugenholtz P."/>
        </authorList>
    </citation>
    <scope>NUCLEOTIDE SEQUENCE [LARGE SCALE GENOMIC DNA]</scope>
    <source>
        <strain evidence="4">UBA11420</strain>
    </source>
</reference>
<dbReference type="SUPFAM" id="SSF109604">
    <property type="entry name" value="HD-domain/PDEase-like"/>
    <property type="match status" value="1"/>
</dbReference>
<keyword evidence="2" id="KW-1133">Transmembrane helix</keyword>
<dbReference type="InterPro" id="IPR006675">
    <property type="entry name" value="HDIG_dom"/>
</dbReference>
<dbReference type="AlphaFoldDB" id="A0A2D3WFU2"/>
<dbReference type="InterPro" id="IPR037522">
    <property type="entry name" value="HD_GYP_dom"/>
</dbReference>
<evidence type="ECO:0000256" key="2">
    <source>
        <dbReference type="SAM" id="Phobius"/>
    </source>
</evidence>
<dbReference type="Proteomes" id="UP000231638">
    <property type="component" value="Unassembled WGS sequence"/>
</dbReference>
<dbReference type="PROSITE" id="PS51832">
    <property type="entry name" value="HD_GYP"/>
    <property type="match status" value="1"/>
</dbReference>
<keyword evidence="2" id="KW-0812">Transmembrane</keyword>
<feature type="transmembrane region" description="Helical" evidence="2">
    <location>
        <begin position="178"/>
        <end position="204"/>
    </location>
</feature>
<dbReference type="SMART" id="SM00471">
    <property type="entry name" value="HDc"/>
    <property type="match status" value="1"/>
</dbReference>
<organism evidence="4 5">
    <name type="scientific">Sulfurospirillum cavolei</name>
    <dbReference type="NCBI Taxonomy" id="366522"/>
    <lineage>
        <taxon>Bacteria</taxon>
        <taxon>Pseudomonadati</taxon>
        <taxon>Campylobacterota</taxon>
        <taxon>Epsilonproteobacteria</taxon>
        <taxon>Campylobacterales</taxon>
        <taxon>Sulfurospirillaceae</taxon>
        <taxon>Sulfurospirillum</taxon>
    </lineage>
</organism>
<evidence type="ECO:0000259" key="3">
    <source>
        <dbReference type="PROSITE" id="PS51832"/>
    </source>
</evidence>
<dbReference type="STRING" id="366522.GCA_001548055_02303"/>
<dbReference type="NCBIfam" id="TIGR00277">
    <property type="entry name" value="HDIG"/>
    <property type="match status" value="1"/>
</dbReference>
<keyword evidence="1 2" id="KW-0472">Membrane</keyword>
<comment type="caution">
    <text evidence="4">The sequence shown here is derived from an EMBL/GenBank/DDBJ whole genome shotgun (WGS) entry which is preliminary data.</text>
</comment>
<sequence>MNRTILRSFILRASFATLILLIFGVWGAVYFMQRDFEKTLSRHLEEQLGSLKEEYSYSLKQHYQEKSELMRHNAQTLMNKMEFIHLEIYDENHEELFDLSPQTQKAKILDDVIQQNHDRVLLHTFPKDARPIYNFFSLHEHLFVQVFFPLVVNTHKIGYIEGVLLINPLSVKQFKNSLVMTVAAICISTLLLSLIIFPLIVLAYRQLSQKHSALINSNIQIIRSLGNAIAQRDSDTDEHNYRVTLYSIALAERICLPREAIQKLIKGAFLHDIGKIGIADAILLKPGKLTDEEFSSMQEHVSKGIEIVQSIEWLDEAKEIILYHHEKFDGSGYAHGLKGEEIPLAARIFAVVDVFDALTSKRPYKEPFPLEKAVAILQEGSGKHFDPKIVEEFLQLIALSYETMLLMSSAHFKTKLYEKIAFYFDET</sequence>
<proteinExistence type="predicted"/>
<accession>A0A2D3WFU2</accession>
<gene>
    <name evidence="4" type="ORF">CFH80_01105</name>
</gene>
<name>A0A2D3WFU2_9BACT</name>
<dbReference type="InterPro" id="IPR052020">
    <property type="entry name" value="Cyclic_di-GMP/3'3'-cGAMP_PDE"/>
</dbReference>